<feature type="transmembrane region" description="Helical" evidence="8">
    <location>
        <begin position="311"/>
        <end position="330"/>
    </location>
</feature>
<dbReference type="PANTHER" id="PTHR42703">
    <property type="entry name" value="NADH DEHYDROGENASE"/>
    <property type="match status" value="1"/>
</dbReference>
<feature type="transmembrane region" description="Helical" evidence="8">
    <location>
        <begin position="342"/>
        <end position="359"/>
    </location>
</feature>
<dbReference type="EMBL" id="FXAK01000001">
    <property type="protein sequence ID" value="SMF21268.1"/>
    <property type="molecule type" value="Genomic_DNA"/>
</dbReference>
<dbReference type="STRING" id="286727.SAMN02982917_0962"/>
<evidence type="ECO:0000256" key="8">
    <source>
        <dbReference type="SAM" id="Phobius"/>
    </source>
</evidence>
<feature type="transmembrane region" description="Helical" evidence="8">
    <location>
        <begin position="284"/>
        <end position="305"/>
    </location>
</feature>
<dbReference type="InterPro" id="IPR050586">
    <property type="entry name" value="CPA3_Na-H_Antiporter_D"/>
</dbReference>
<dbReference type="OrthoDB" id="9768329at2"/>
<name>A0A1X7DT36_9PROT</name>
<feature type="transmembrane region" description="Helical" evidence="8">
    <location>
        <begin position="250"/>
        <end position="272"/>
    </location>
</feature>
<evidence type="ECO:0000256" key="4">
    <source>
        <dbReference type="ARBA" id="ARBA00022692"/>
    </source>
</evidence>
<gene>
    <name evidence="10" type="ORF">SAMN02982917_0962</name>
</gene>
<keyword evidence="4 7" id="KW-0812">Transmembrane</keyword>
<feature type="transmembrane region" description="Helical" evidence="8">
    <location>
        <begin position="215"/>
        <end position="238"/>
    </location>
</feature>
<evidence type="ECO:0000256" key="5">
    <source>
        <dbReference type="ARBA" id="ARBA00022989"/>
    </source>
</evidence>
<dbReference type="PANTHER" id="PTHR42703:SF1">
    <property type="entry name" value="NA(+)_H(+) ANTIPORTER SUBUNIT D1"/>
    <property type="match status" value="1"/>
</dbReference>
<organism evidence="10 11">
    <name type="scientific">Azospirillum oryzae</name>
    <dbReference type="NCBI Taxonomy" id="286727"/>
    <lineage>
        <taxon>Bacteria</taxon>
        <taxon>Pseudomonadati</taxon>
        <taxon>Pseudomonadota</taxon>
        <taxon>Alphaproteobacteria</taxon>
        <taxon>Rhodospirillales</taxon>
        <taxon>Azospirillaceae</taxon>
        <taxon>Azospirillum</taxon>
    </lineage>
</organism>
<feature type="transmembrane region" description="Helical" evidence="8">
    <location>
        <begin position="446"/>
        <end position="468"/>
    </location>
</feature>
<evidence type="ECO:0000256" key="6">
    <source>
        <dbReference type="ARBA" id="ARBA00023136"/>
    </source>
</evidence>
<keyword evidence="6 8" id="KW-0472">Membrane</keyword>
<dbReference type="Pfam" id="PF00361">
    <property type="entry name" value="Proton_antipo_M"/>
    <property type="match status" value="1"/>
</dbReference>
<feature type="transmembrane region" description="Helical" evidence="8">
    <location>
        <begin position="6"/>
        <end position="26"/>
    </location>
</feature>
<evidence type="ECO:0000256" key="7">
    <source>
        <dbReference type="RuleBase" id="RU000320"/>
    </source>
</evidence>
<dbReference type="Proteomes" id="UP000192936">
    <property type="component" value="Unassembled WGS sequence"/>
</dbReference>
<feature type="transmembrane region" description="Helical" evidence="8">
    <location>
        <begin position="172"/>
        <end position="194"/>
    </location>
</feature>
<dbReference type="GO" id="GO:0005886">
    <property type="term" value="C:plasma membrane"/>
    <property type="evidence" value="ECO:0007669"/>
    <property type="project" value="UniProtKB-SubCell"/>
</dbReference>
<keyword evidence="5 8" id="KW-1133">Transmembrane helix</keyword>
<accession>A0A1X7DT36</accession>
<feature type="transmembrane region" description="Helical" evidence="8">
    <location>
        <begin position="488"/>
        <end position="508"/>
    </location>
</feature>
<evidence type="ECO:0000256" key="1">
    <source>
        <dbReference type="ARBA" id="ARBA00004651"/>
    </source>
</evidence>
<reference evidence="10 11" key="1">
    <citation type="submission" date="2017-04" db="EMBL/GenBank/DDBJ databases">
        <authorList>
            <person name="Afonso C.L."/>
            <person name="Miller P.J."/>
            <person name="Scott M.A."/>
            <person name="Spackman E."/>
            <person name="Goraichik I."/>
            <person name="Dimitrov K.M."/>
            <person name="Suarez D.L."/>
            <person name="Swayne D.E."/>
        </authorList>
    </citation>
    <scope>NUCLEOTIDE SEQUENCE [LARGE SCALE GENOMIC DNA]</scope>
    <source>
        <strain evidence="10 11">A2P</strain>
    </source>
</reference>
<comment type="similarity">
    <text evidence="2">Belongs to the CPA3 antiporters (TC 2.A.63) subunit D family.</text>
</comment>
<proteinExistence type="inferred from homology"/>
<evidence type="ECO:0000259" key="9">
    <source>
        <dbReference type="Pfam" id="PF00361"/>
    </source>
</evidence>
<feature type="transmembrane region" description="Helical" evidence="8">
    <location>
        <begin position="33"/>
        <end position="56"/>
    </location>
</feature>
<evidence type="ECO:0000313" key="11">
    <source>
        <dbReference type="Proteomes" id="UP000192936"/>
    </source>
</evidence>
<dbReference type="InterPro" id="IPR001750">
    <property type="entry name" value="ND/Mrp_TM"/>
</dbReference>
<evidence type="ECO:0000256" key="3">
    <source>
        <dbReference type="ARBA" id="ARBA00022475"/>
    </source>
</evidence>
<evidence type="ECO:0000313" key="10">
    <source>
        <dbReference type="EMBL" id="SMF21268.1"/>
    </source>
</evidence>
<comment type="subcellular location">
    <subcellularLocation>
        <location evidence="1">Cell membrane</location>
        <topology evidence="1">Multi-pass membrane protein</topology>
    </subcellularLocation>
    <subcellularLocation>
        <location evidence="7">Membrane</location>
        <topology evidence="7">Multi-pass membrane protein</topology>
    </subcellularLocation>
</comment>
<feature type="transmembrane region" description="Helical" evidence="8">
    <location>
        <begin position="400"/>
        <end position="425"/>
    </location>
</feature>
<keyword evidence="3" id="KW-1003">Cell membrane</keyword>
<sequence length="543" mass="56263">MSGWMDHLTIAPIIIPLLAGALMMLIDERRRTLKAAIGLASALALLVLAILLLLLADGMPAGGGEAAVRVYRLGDWPALFGIVLVLDRLAALMLVLTAILGVAALMFSLARWQNAGAHFHSLFQFQLMGLNGAFLTGDLFNLFVFFEIMLAASYGLALHGSGLARVRVGLHYLVINLAASLLFLIGVSMIYGVAGTLSMADLASRIAVVANEDRALLEAGAAILGIAFLIKAGMWPLGFWLPNTYATVNAASAAIISILSKVGIYAVLRLWLLMFGEGGGASAGFGGVWLLAGGLLTIAFGSVAVLATQNMARLAGASVLVSSGTLLAAVGTGQVAVTGGALFYLTGSVLGIAGFFLLIELVERGRELGADVLAVTREAFGEDEEADEDDQVGVPIPATMAILGSSFIACAILLAGLPPLSGFLAKFAMLGPLLSPGGAGVSATTWALLAAFVLSGLATVVAMTRTGIDVFWASPAVTVPRVRVVELAPVMLLLAMCVALSVQAGPVMRYMEATARSMHAPHGYVGGVLPTPWPSRPQEGDVR</sequence>
<protein>
    <submittedName>
        <fullName evidence="10">Multisubunit potassium/proton antiporter, PhaD subunit</fullName>
    </submittedName>
</protein>
<feature type="domain" description="NADH:quinone oxidoreductase/Mrp antiporter transmembrane" evidence="9">
    <location>
        <begin position="137"/>
        <end position="435"/>
    </location>
</feature>
<dbReference type="NCBIfam" id="NF009309">
    <property type="entry name" value="PRK12666.1"/>
    <property type="match status" value="1"/>
</dbReference>
<dbReference type="AlphaFoldDB" id="A0A1X7DT36"/>
<evidence type="ECO:0000256" key="2">
    <source>
        <dbReference type="ARBA" id="ARBA00005346"/>
    </source>
</evidence>
<feature type="transmembrane region" description="Helical" evidence="8">
    <location>
        <begin position="76"/>
        <end position="109"/>
    </location>
</feature>
<dbReference type="RefSeq" id="WP_085082763.1">
    <property type="nucleotide sequence ID" value="NZ_FXAK01000001.1"/>
</dbReference>